<gene>
    <name evidence="6" type="ORF">CEUSTIGMA_g2323.t1</name>
</gene>
<dbReference type="SUPFAM" id="SSF53187">
    <property type="entry name" value="Zn-dependent exopeptidases"/>
    <property type="match status" value="1"/>
</dbReference>
<evidence type="ECO:0000259" key="5">
    <source>
        <dbReference type="PROSITE" id="PS00631"/>
    </source>
</evidence>
<dbReference type="InterPro" id="IPR000819">
    <property type="entry name" value="Peptidase_M17_C"/>
</dbReference>
<dbReference type="OrthoDB" id="412814at2759"/>
<dbReference type="PRINTS" id="PR00481">
    <property type="entry name" value="LAMNOPPTDASE"/>
</dbReference>
<dbReference type="Gene3D" id="3.40.630.10">
    <property type="entry name" value="Zn peptidases"/>
    <property type="match status" value="1"/>
</dbReference>
<dbReference type="Gene3D" id="3.40.220.10">
    <property type="entry name" value="Leucine Aminopeptidase, subunit E, domain 1"/>
    <property type="match status" value="1"/>
</dbReference>
<dbReference type="CDD" id="cd00433">
    <property type="entry name" value="Peptidase_M17"/>
    <property type="match status" value="1"/>
</dbReference>
<dbReference type="Pfam" id="PF21337">
    <property type="entry name" value="Peptidase_M17_N_1"/>
    <property type="match status" value="1"/>
</dbReference>
<dbReference type="SUPFAM" id="SSF52949">
    <property type="entry name" value="Macro domain-like"/>
    <property type="match status" value="1"/>
</dbReference>
<comment type="similarity">
    <text evidence="1">Belongs to the peptidase M17 family.</text>
</comment>
<keyword evidence="2" id="KW-0031">Aminopeptidase</keyword>
<dbReference type="GO" id="GO:0030145">
    <property type="term" value="F:manganese ion binding"/>
    <property type="evidence" value="ECO:0007669"/>
    <property type="project" value="InterPro"/>
</dbReference>
<dbReference type="GO" id="GO:0070006">
    <property type="term" value="F:metalloaminopeptidase activity"/>
    <property type="evidence" value="ECO:0007669"/>
    <property type="project" value="InterPro"/>
</dbReference>
<dbReference type="EMBL" id="BEGY01000009">
    <property type="protein sequence ID" value="GAX74877.1"/>
    <property type="molecule type" value="Genomic_DNA"/>
</dbReference>
<name>A0A250WVL9_9CHLO</name>
<feature type="domain" description="Cytosol aminopeptidase" evidence="5">
    <location>
        <begin position="361"/>
        <end position="368"/>
    </location>
</feature>
<comment type="caution">
    <text evidence="6">The sequence shown here is derived from an EMBL/GenBank/DDBJ whole genome shotgun (WGS) entry which is preliminary data.</text>
</comment>
<dbReference type="InterPro" id="IPR048816">
    <property type="entry name" value="Peptidase_M17_N_1"/>
</dbReference>
<evidence type="ECO:0000256" key="1">
    <source>
        <dbReference type="ARBA" id="ARBA00009528"/>
    </source>
</evidence>
<dbReference type="GO" id="GO:0005737">
    <property type="term" value="C:cytoplasm"/>
    <property type="evidence" value="ECO:0007669"/>
    <property type="project" value="InterPro"/>
</dbReference>
<dbReference type="STRING" id="1157962.A0A250WVL9"/>
<reference evidence="6 7" key="1">
    <citation type="submission" date="2017-08" db="EMBL/GenBank/DDBJ databases">
        <title>Acidophilic green algal genome provides insights into adaptation to an acidic environment.</title>
        <authorList>
            <person name="Hirooka S."/>
            <person name="Hirose Y."/>
            <person name="Kanesaki Y."/>
            <person name="Higuchi S."/>
            <person name="Fujiwara T."/>
            <person name="Onuma R."/>
            <person name="Era A."/>
            <person name="Ohbayashi R."/>
            <person name="Uzuka A."/>
            <person name="Nozaki H."/>
            <person name="Yoshikawa H."/>
            <person name="Miyagishima S.Y."/>
        </authorList>
    </citation>
    <scope>NUCLEOTIDE SEQUENCE [LARGE SCALE GENOMIC DNA]</scope>
    <source>
        <strain evidence="6 7">NIES-2499</strain>
    </source>
</reference>
<evidence type="ECO:0000313" key="7">
    <source>
        <dbReference type="Proteomes" id="UP000232323"/>
    </source>
</evidence>
<organism evidence="6 7">
    <name type="scientific">Chlamydomonas eustigma</name>
    <dbReference type="NCBI Taxonomy" id="1157962"/>
    <lineage>
        <taxon>Eukaryota</taxon>
        <taxon>Viridiplantae</taxon>
        <taxon>Chlorophyta</taxon>
        <taxon>core chlorophytes</taxon>
        <taxon>Chlorophyceae</taxon>
        <taxon>CS clade</taxon>
        <taxon>Chlamydomonadales</taxon>
        <taxon>Chlamydomonadaceae</taxon>
        <taxon>Chlamydomonas</taxon>
    </lineage>
</organism>
<dbReference type="GO" id="GO:0006508">
    <property type="term" value="P:proteolysis"/>
    <property type="evidence" value="ECO:0007669"/>
    <property type="project" value="UniProtKB-KW"/>
</dbReference>
<sequence>MSRFTVCSALRSQEVVAYNFPKCQRCSEHLVEETGADEGLTPLFLCKGAPENLIAEPGTLKWASAVKFKGKSGEILLLPDLEKPAGLSKVVIGVDDENDVWGSAAIAKLPAGAYRAHISTFGESTFRLFRSVALGFMLGHYCFSRYKKKKIPRSRESQDFEELTVREKARLVWPTSDASARAEVLALAQAIYLARDLITTPAEDLGPQHLAAEATALARAHQGASITVIEGEELLQQNYPAIHTVGRASSRQPLLIDLRWSPPAIAGDERGDLPLVCLVGKGVCFDTGGLDIKPASSMKLMKKDMGGAALLLALSHVIMDQALPVRLRLLIPAVENSISGNAFRPLDVLQTRAGITVENGNTDAEGRLILCDALTEAAADSPDLLVDAATLTGAARTALGSEIPAVFSSCDQLWSELQDAALEEGEMLWRLPLYKGYRKMLESKVADMASTGGEGSPGAIVAALFLQEFVKHVPRWLHIDTGAYNKSSKEGRPEGGEAQGLRALWAFLKRRYQKKVKEGSSKRV</sequence>
<evidence type="ECO:0000313" key="6">
    <source>
        <dbReference type="EMBL" id="GAX74877.1"/>
    </source>
</evidence>
<dbReference type="PANTHER" id="PTHR11963">
    <property type="entry name" value="LEUCINE AMINOPEPTIDASE-RELATED"/>
    <property type="match status" value="1"/>
</dbReference>
<dbReference type="Proteomes" id="UP000232323">
    <property type="component" value="Unassembled WGS sequence"/>
</dbReference>
<dbReference type="InterPro" id="IPR043472">
    <property type="entry name" value="Macro_dom-like"/>
</dbReference>
<dbReference type="PROSITE" id="PS00631">
    <property type="entry name" value="CYTOSOL_AP"/>
    <property type="match status" value="1"/>
</dbReference>
<dbReference type="AlphaFoldDB" id="A0A250WVL9"/>
<dbReference type="PANTHER" id="PTHR11963:SF20">
    <property type="entry name" value="PEPTIDASE B"/>
    <property type="match status" value="1"/>
</dbReference>
<proteinExistence type="inferred from homology"/>
<accession>A0A250WVL9</accession>
<evidence type="ECO:0000256" key="4">
    <source>
        <dbReference type="ARBA" id="ARBA00022801"/>
    </source>
</evidence>
<keyword evidence="4" id="KW-0378">Hydrolase</keyword>
<evidence type="ECO:0000256" key="2">
    <source>
        <dbReference type="ARBA" id="ARBA00022438"/>
    </source>
</evidence>
<dbReference type="Pfam" id="PF00883">
    <property type="entry name" value="Peptidase_M17"/>
    <property type="match status" value="1"/>
</dbReference>
<keyword evidence="7" id="KW-1185">Reference proteome</keyword>
<evidence type="ECO:0000256" key="3">
    <source>
        <dbReference type="ARBA" id="ARBA00022670"/>
    </source>
</evidence>
<protein>
    <recommendedName>
        <fullName evidence="5">Cytosol aminopeptidase domain-containing protein</fullName>
    </recommendedName>
</protein>
<dbReference type="InterPro" id="IPR011356">
    <property type="entry name" value="Leucine_aapep/pepB"/>
</dbReference>
<keyword evidence="3" id="KW-0645">Protease</keyword>